<reference evidence="3 4" key="1">
    <citation type="submission" date="2019-03" db="EMBL/GenBank/DDBJ databases">
        <title>Genomic Encyclopedia of Type Strains, Phase IV (KMG-IV): sequencing the most valuable type-strain genomes for metagenomic binning, comparative biology and taxonomic classification.</title>
        <authorList>
            <person name="Goeker M."/>
        </authorList>
    </citation>
    <scope>NUCLEOTIDE SEQUENCE [LARGE SCALE GENOMIC DNA]</scope>
    <source>
        <strain evidence="3 4">DSM 102969</strain>
    </source>
</reference>
<dbReference type="Gene3D" id="3.30.450.40">
    <property type="match status" value="1"/>
</dbReference>
<dbReference type="AlphaFoldDB" id="A0A4R6R9F1"/>
<proteinExistence type="predicted"/>
<dbReference type="Pfam" id="PF00563">
    <property type="entry name" value="EAL"/>
    <property type="match status" value="1"/>
</dbReference>
<dbReference type="EMBL" id="SNXY01000010">
    <property type="protein sequence ID" value="TDP82609.1"/>
    <property type="molecule type" value="Genomic_DNA"/>
</dbReference>
<dbReference type="PANTHER" id="PTHR44757">
    <property type="entry name" value="DIGUANYLATE CYCLASE DGCP"/>
    <property type="match status" value="1"/>
</dbReference>
<dbReference type="InterPro" id="IPR052155">
    <property type="entry name" value="Biofilm_reg_signaling"/>
</dbReference>
<dbReference type="NCBIfam" id="TIGR00254">
    <property type="entry name" value="GGDEF"/>
    <property type="match status" value="1"/>
</dbReference>
<feature type="domain" description="EAL" evidence="1">
    <location>
        <begin position="348"/>
        <end position="598"/>
    </location>
</feature>
<dbReference type="SUPFAM" id="SSF141868">
    <property type="entry name" value="EAL domain-like"/>
    <property type="match status" value="1"/>
</dbReference>
<dbReference type="InterPro" id="IPR001633">
    <property type="entry name" value="EAL_dom"/>
</dbReference>
<dbReference type="PROSITE" id="PS50883">
    <property type="entry name" value="EAL"/>
    <property type="match status" value="1"/>
</dbReference>
<dbReference type="SMART" id="SM00052">
    <property type="entry name" value="EAL"/>
    <property type="match status" value="1"/>
</dbReference>
<dbReference type="SUPFAM" id="SSF55781">
    <property type="entry name" value="GAF domain-like"/>
    <property type="match status" value="1"/>
</dbReference>
<dbReference type="InterPro" id="IPR000160">
    <property type="entry name" value="GGDEF_dom"/>
</dbReference>
<dbReference type="PANTHER" id="PTHR44757:SF2">
    <property type="entry name" value="BIOFILM ARCHITECTURE MAINTENANCE PROTEIN MBAA"/>
    <property type="match status" value="1"/>
</dbReference>
<dbReference type="SMART" id="SM00065">
    <property type="entry name" value="GAF"/>
    <property type="match status" value="1"/>
</dbReference>
<evidence type="ECO:0000259" key="1">
    <source>
        <dbReference type="PROSITE" id="PS50883"/>
    </source>
</evidence>
<protein>
    <submittedName>
        <fullName evidence="3">Diguanylate cyclase (GGDEF)-like protein</fullName>
    </submittedName>
</protein>
<dbReference type="PROSITE" id="PS50887">
    <property type="entry name" value="GGDEF"/>
    <property type="match status" value="1"/>
</dbReference>
<feature type="domain" description="GGDEF" evidence="2">
    <location>
        <begin position="207"/>
        <end position="339"/>
    </location>
</feature>
<comment type="caution">
    <text evidence="3">The sequence shown here is derived from an EMBL/GenBank/DDBJ whole genome shotgun (WGS) entry which is preliminary data.</text>
</comment>
<name>A0A4R6R9F1_9HYPH</name>
<dbReference type="Proteomes" id="UP000294547">
    <property type="component" value="Unassembled WGS sequence"/>
</dbReference>
<dbReference type="InterPro" id="IPR029787">
    <property type="entry name" value="Nucleotide_cyclase"/>
</dbReference>
<dbReference type="InterPro" id="IPR029016">
    <property type="entry name" value="GAF-like_dom_sf"/>
</dbReference>
<dbReference type="RefSeq" id="WP_165644910.1">
    <property type="nucleotide sequence ID" value="NZ_BSPM01000007.1"/>
</dbReference>
<keyword evidence="4" id="KW-1185">Reference proteome</keyword>
<dbReference type="Pfam" id="PF13185">
    <property type="entry name" value="GAF_2"/>
    <property type="match status" value="1"/>
</dbReference>
<dbReference type="InterPro" id="IPR003018">
    <property type="entry name" value="GAF"/>
</dbReference>
<dbReference type="InterPro" id="IPR043128">
    <property type="entry name" value="Rev_trsase/Diguanyl_cyclase"/>
</dbReference>
<dbReference type="CDD" id="cd01949">
    <property type="entry name" value="GGDEF"/>
    <property type="match status" value="1"/>
</dbReference>
<dbReference type="SUPFAM" id="SSF55073">
    <property type="entry name" value="Nucleotide cyclase"/>
    <property type="match status" value="1"/>
</dbReference>
<dbReference type="Gene3D" id="3.30.70.270">
    <property type="match status" value="1"/>
</dbReference>
<evidence type="ECO:0000313" key="4">
    <source>
        <dbReference type="Proteomes" id="UP000294547"/>
    </source>
</evidence>
<dbReference type="SMART" id="SM00267">
    <property type="entry name" value="GGDEF"/>
    <property type="match status" value="1"/>
</dbReference>
<organism evidence="3 4">
    <name type="scientific">Oharaeibacter diazotrophicus</name>
    <dbReference type="NCBI Taxonomy" id="1920512"/>
    <lineage>
        <taxon>Bacteria</taxon>
        <taxon>Pseudomonadati</taxon>
        <taxon>Pseudomonadota</taxon>
        <taxon>Alphaproteobacteria</taxon>
        <taxon>Hyphomicrobiales</taxon>
        <taxon>Pleomorphomonadaceae</taxon>
        <taxon>Oharaeibacter</taxon>
    </lineage>
</organism>
<accession>A0A4R6R9F1</accession>
<dbReference type="Gene3D" id="3.20.20.450">
    <property type="entry name" value="EAL domain"/>
    <property type="match status" value="1"/>
</dbReference>
<evidence type="ECO:0000259" key="2">
    <source>
        <dbReference type="PROSITE" id="PS50887"/>
    </source>
</evidence>
<dbReference type="CDD" id="cd01948">
    <property type="entry name" value="EAL"/>
    <property type="match status" value="1"/>
</dbReference>
<evidence type="ECO:0000313" key="3">
    <source>
        <dbReference type="EMBL" id="TDP82609.1"/>
    </source>
</evidence>
<gene>
    <name evidence="3" type="ORF">EDD54_3878</name>
</gene>
<dbReference type="Pfam" id="PF00990">
    <property type="entry name" value="GGDEF"/>
    <property type="match status" value="1"/>
</dbReference>
<dbReference type="InterPro" id="IPR035919">
    <property type="entry name" value="EAL_sf"/>
</dbReference>
<sequence length="606" mass="64285">MPDLRTHDLLRLQTDVLKAVALDAGLAEVADLICRRAEAMAPGATCSVVLIDETARIRPLAGPSLPPAYCEAIDGLEIGPEVGSCGTAAHRGTEVIVTDIEHDPLWASFKELALGFGLRACWSSPIKDETGGVVATFAFYYGECRGPTTLERRIVETCIDLCAIAIRHHAVQTRISRLAYTDTMTQLPNRVAFEDFATAALVRGGVGTVGIHYIDLDDFKTVNDTLGHRVGDELLAAVAQRIAAAVPAGALVARLGGDEFAICCPAESMAAQESVAVAVLAAFRQPFAVGEHMLACGVSVGVAVATSAGGDLEVLSQRADTALYSAKAAGRNTYRFFSDEMADAVQRRSALRADLAQALAGGQFHLVYQPLVQMDTQAVTGFEALLRWTHPVHGAIPPDRFVPLAEEMGAIVEIGHWVLDHALADAATWPPSIGLSVNVSPIQLEDPGFAAAVTLALLRHGVRPSRLAVEVTETALFESGGTTRRTLDDLKALGVGIVLDDFGTGYSSLSLIRDRRFSKLKIDKSFVDGLGVDPDCNAIVRGTLGVARATGFRTTAEGIETAAQLAWLRDNGCDEGQGFLIARPMRPDAVADFLAARASGAVLRRA</sequence>